<gene>
    <name evidence="2" type="ORF">COLSTE_01122</name>
</gene>
<keyword evidence="3" id="KW-1185">Reference proteome</keyword>
<evidence type="ECO:0000313" key="3">
    <source>
        <dbReference type="Proteomes" id="UP000003560"/>
    </source>
</evidence>
<comment type="caution">
    <text evidence="2">The sequence shown here is derived from an EMBL/GenBank/DDBJ whole genome shotgun (WGS) entry which is preliminary data.</text>
</comment>
<evidence type="ECO:0000313" key="2">
    <source>
        <dbReference type="EMBL" id="EEA90673.1"/>
    </source>
</evidence>
<proteinExistence type="predicted"/>
<dbReference type="STRING" id="445975.COLSTE_01122"/>
<accession>B6GAM3</accession>
<dbReference type="AlphaFoldDB" id="B6GAM3"/>
<feature type="non-terminal residue" evidence="2">
    <location>
        <position position="58"/>
    </location>
</feature>
<dbReference type="Proteomes" id="UP000003560">
    <property type="component" value="Unassembled WGS sequence"/>
</dbReference>
<name>B6GAM3_9ACTN</name>
<sequence length="58" mass="6456">MARVRQRLVGVQAPPPINRAPAAKSGKPPRRTAPQCPVRRRMTARLCSAMCRPAEVHR</sequence>
<dbReference type="HOGENOM" id="CLU_2983489_0_0_11"/>
<feature type="region of interest" description="Disordered" evidence="1">
    <location>
        <begin position="1"/>
        <end position="35"/>
    </location>
</feature>
<protein>
    <submittedName>
        <fullName evidence="2">Uncharacterized protein</fullName>
    </submittedName>
</protein>
<evidence type="ECO:0000256" key="1">
    <source>
        <dbReference type="SAM" id="MobiDB-lite"/>
    </source>
</evidence>
<organism evidence="2 3">
    <name type="scientific">Collinsella stercoris DSM 13279</name>
    <dbReference type="NCBI Taxonomy" id="445975"/>
    <lineage>
        <taxon>Bacteria</taxon>
        <taxon>Bacillati</taxon>
        <taxon>Actinomycetota</taxon>
        <taxon>Coriobacteriia</taxon>
        <taxon>Coriobacteriales</taxon>
        <taxon>Coriobacteriaceae</taxon>
        <taxon>Collinsella</taxon>
    </lineage>
</organism>
<reference evidence="2 3" key="1">
    <citation type="submission" date="2008-10" db="EMBL/GenBank/DDBJ databases">
        <title>Draft genome sequence of Collinsella stercoris (DSM 13279).</title>
        <authorList>
            <person name="Sudarsanam P."/>
            <person name="Ley R."/>
            <person name="Guruge J."/>
            <person name="Turnbaugh P.J."/>
            <person name="Mahowald M."/>
            <person name="Liep D."/>
            <person name="Gordon J."/>
        </authorList>
    </citation>
    <scope>NUCLEOTIDE SEQUENCE [LARGE SCALE GENOMIC DNA]</scope>
    <source>
        <strain evidence="2 3">DSM 13279</strain>
    </source>
</reference>
<dbReference type="EMBL" id="ABXJ01000063">
    <property type="protein sequence ID" value="EEA90673.1"/>
    <property type="molecule type" value="Genomic_DNA"/>
</dbReference>
<reference evidence="2 3" key="2">
    <citation type="submission" date="2008-10" db="EMBL/GenBank/DDBJ databases">
        <authorList>
            <person name="Fulton L."/>
            <person name="Clifton S."/>
            <person name="Fulton B."/>
            <person name="Xu J."/>
            <person name="Minx P."/>
            <person name="Pepin K.H."/>
            <person name="Johnson M."/>
            <person name="Thiruvilangam P."/>
            <person name="Bhonagiri V."/>
            <person name="Nash W.E."/>
            <person name="Mardis E.R."/>
            <person name="Wilson R.K."/>
        </authorList>
    </citation>
    <scope>NUCLEOTIDE SEQUENCE [LARGE SCALE GENOMIC DNA]</scope>
    <source>
        <strain evidence="2 3">DSM 13279</strain>
    </source>
</reference>